<reference evidence="1" key="1">
    <citation type="submission" date="2022-07" db="EMBL/GenBank/DDBJ databases">
        <title>Complete genome of DND4.</title>
        <authorList>
            <person name="Cao G."/>
        </authorList>
    </citation>
    <scope>NUCLEOTIDE SEQUENCE</scope>
    <source>
        <strain evidence="1">DND4</strain>
    </source>
</reference>
<name>A0ACD4B2K5_MICMQ</name>
<dbReference type="Proteomes" id="UP001060245">
    <property type="component" value="Chromosome"/>
</dbReference>
<evidence type="ECO:0000313" key="1">
    <source>
        <dbReference type="EMBL" id="UTT51739.1"/>
    </source>
</evidence>
<sequence>MSARTQAIEDLLRTEAPQVLGALVRRFGHFDIAEEAVQDALLTASQQWHPDALPEHPRSWLIRIAYRRMIDTLRAESADRRREEEYVASQPNPPLSHSPLTDHDDSLNLLLLCCHPALSSASRIALTLRAVGGLTTAEIAHAYGVTEQTMAVRISRAKQQIRKSGARFDLTVDDDFSSRLSAVMRVLYLIFNEGYTVTTGSALTRTDLTGEAVRLTRLLHTLVPEDPEPAGLLALMLLIDSRRATRTTANGDLIPLADQDRTQWDHAMIREGTELIQTAWAQGNVGTYRLQAAIAAVHASAPGAEETDWKQIAALYLALEQVEPSGLVMLARVVAVAHAFGPARANALLEQLDRDHRLLQHPLTRHRAHAIRAHLREAEGDTAAAREDFLAAADLTKNEPESRYLSRKADGEFCISSDLSR</sequence>
<dbReference type="EMBL" id="CP101471">
    <property type="protein sequence ID" value="UTT51739.1"/>
    <property type="molecule type" value="Genomic_DNA"/>
</dbReference>
<keyword evidence="2" id="KW-1185">Reference proteome</keyword>
<proteinExistence type="predicted"/>
<protein>
    <submittedName>
        <fullName evidence="1">Sigma-70 family RNA polymerase sigma factor</fullName>
    </submittedName>
</protein>
<evidence type="ECO:0000313" key="2">
    <source>
        <dbReference type="Proteomes" id="UP001060245"/>
    </source>
</evidence>
<organism evidence="1 2">
    <name type="scientific">Microbacterium maritypicum</name>
    <name type="common">Microbacterium liquefaciens</name>
    <dbReference type="NCBI Taxonomy" id="33918"/>
    <lineage>
        <taxon>Bacteria</taxon>
        <taxon>Bacillati</taxon>
        <taxon>Actinomycetota</taxon>
        <taxon>Actinomycetes</taxon>
        <taxon>Micrococcales</taxon>
        <taxon>Microbacteriaceae</taxon>
        <taxon>Microbacterium</taxon>
    </lineage>
</organism>
<accession>A0ACD4B2K5</accession>
<gene>
    <name evidence="1" type="ORF">NMQ05_11625</name>
</gene>